<dbReference type="RefSeq" id="WP_107844399.1">
    <property type="nucleotide sequence ID" value="NZ_QBKS01000001.1"/>
</dbReference>
<dbReference type="SUPFAM" id="SSF82689">
    <property type="entry name" value="Mechanosensitive channel protein MscS (YggB), C-terminal domain"/>
    <property type="match status" value="1"/>
</dbReference>
<feature type="compositionally biased region" description="Pro residues" evidence="7">
    <location>
        <begin position="793"/>
        <end position="806"/>
    </location>
</feature>
<reference evidence="13 14" key="1">
    <citation type="submission" date="2018-04" db="EMBL/GenBank/DDBJ databases">
        <title>Genomic Encyclopedia of Archaeal and Bacterial Type Strains, Phase II (KMG-II): from individual species to whole genera.</title>
        <authorList>
            <person name="Goeker M."/>
        </authorList>
    </citation>
    <scope>NUCLEOTIDE SEQUENCE [LARGE SCALE GENOMIC DNA]</scope>
    <source>
        <strain evidence="13 14">DSM 100977</strain>
    </source>
</reference>
<dbReference type="Gene3D" id="1.10.287.1260">
    <property type="match status" value="1"/>
</dbReference>
<dbReference type="Proteomes" id="UP000243978">
    <property type="component" value="Unassembled WGS sequence"/>
</dbReference>
<keyword evidence="4 8" id="KW-0812">Transmembrane</keyword>
<feature type="transmembrane region" description="Helical" evidence="8">
    <location>
        <begin position="441"/>
        <end position="460"/>
    </location>
</feature>
<feature type="region of interest" description="Disordered" evidence="7">
    <location>
        <begin position="781"/>
        <end position="806"/>
    </location>
</feature>
<evidence type="ECO:0000256" key="9">
    <source>
        <dbReference type="SAM" id="SignalP"/>
    </source>
</evidence>
<proteinExistence type="inferred from homology"/>
<gene>
    <name evidence="13" type="ORF">C8N43_0829</name>
</gene>
<dbReference type="InterPro" id="IPR010920">
    <property type="entry name" value="LSM_dom_sf"/>
</dbReference>
<dbReference type="PANTHER" id="PTHR30347">
    <property type="entry name" value="POTASSIUM CHANNEL RELATED"/>
    <property type="match status" value="1"/>
</dbReference>
<dbReference type="Gene3D" id="2.30.30.60">
    <property type="match status" value="1"/>
</dbReference>
<evidence type="ECO:0000313" key="13">
    <source>
        <dbReference type="EMBL" id="PTX56177.1"/>
    </source>
</evidence>
<accession>A0A2T6BJD8</accession>
<evidence type="ECO:0000256" key="1">
    <source>
        <dbReference type="ARBA" id="ARBA00004651"/>
    </source>
</evidence>
<feature type="transmembrane region" description="Helical" evidence="8">
    <location>
        <begin position="416"/>
        <end position="435"/>
    </location>
</feature>
<keyword evidence="5 8" id="KW-1133">Transmembrane helix</keyword>
<feature type="transmembrane region" description="Helical" evidence="8">
    <location>
        <begin position="328"/>
        <end position="347"/>
    </location>
</feature>
<feature type="transmembrane region" description="Helical" evidence="8">
    <location>
        <begin position="359"/>
        <end position="376"/>
    </location>
</feature>
<feature type="signal peptide" evidence="9">
    <location>
        <begin position="1"/>
        <end position="26"/>
    </location>
</feature>
<evidence type="ECO:0000259" key="12">
    <source>
        <dbReference type="Pfam" id="PF21082"/>
    </source>
</evidence>
<feature type="transmembrane region" description="Helical" evidence="8">
    <location>
        <begin position="528"/>
        <end position="545"/>
    </location>
</feature>
<dbReference type="OrthoDB" id="9799209at2"/>
<evidence type="ECO:0000256" key="7">
    <source>
        <dbReference type="SAM" id="MobiDB-lite"/>
    </source>
</evidence>
<feature type="transmembrane region" description="Helical" evidence="8">
    <location>
        <begin position="480"/>
        <end position="500"/>
    </location>
</feature>
<dbReference type="InterPro" id="IPR006685">
    <property type="entry name" value="MscS_channel_2nd"/>
</dbReference>
<feature type="transmembrane region" description="Helical" evidence="8">
    <location>
        <begin position="595"/>
        <end position="624"/>
    </location>
</feature>
<dbReference type="InterPro" id="IPR023408">
    <property type="entry name" value="MscS_beta-dom_sf"/>
</dbReference>
<comment type="caution">
    <text evidence="13">The sequence shown here is derived from an EMBL/GenBank/DDBJ whole genome shotgun (WGS) entry which is preliminary data.</text>
</comment>
<dbReference type="InterPro" id="IPR011066">
    <property type="entry name" value="MscS_channel_C_sf"/>
</dbReference>
<dbReference type="Pfam" id="PF00924">
    <property type="entry name" value="MS_channel_2nd"/>
    <property type="match status" value="1"/>
</dbReference>
<evidence type="ECO:0000313" key="14">
    <source>
        <dbReference type="Proteomes" id="UP000243978"/>
    </source>
</evidence>
<evidence type="ECO:0000256" key="2">
    <source>
        <dbReference type="ARBA" id="ARBA00008017"/>
    </source>
</evidence>
<dbReference type="GO" id="GO:0005886">
    <property type="term" value="C:plasma membrane"/>
    <property type="evidence" value="ECO:0007669"/>
    <property type="project" value="UniProtKB-SubCell"/>
</dbReference>
<feature type="transmembrane region" description="Helical" evidence="8">
    <location>
        <begin position="566"/>
        <end position="589"/>
    </location>
</feature>
<dbReference type="AlphaFoldDB" id="A0A2T6BJD8"/>
<evidence type="ECO:0000256" key="4">
    <source>
        <dbReference type="ARBA" id="ARBA00022692"/>
    </source>
</evidence>
<dbReference type="InterPro" id="IPR022249">
    <property type="entry name" value="DUF3772"/>
</dbReference>
<dbReference type="EMBL" id="QBKS01000001">
    <property type="protein sequence ID" value="PTX56177.1"/>
    <property type="molecule type" value="Genomic_DNA"/>
</dbReference>
<dbReference type="InterPro" id="IPR049278">
    <property type="entry name" value="MS_channel_C"/>
</dbReference>
<evidence type="ECO:0000256" key="6">
    <source>
        <dbReference type="ARBA" id="ARBA00023136"/>
    </source>
</evidence>
<feature type="transmembrane region" description="Helical" evidence="8">
    <location>
        <begin position="247"/>
        <end position="268"/>
    </location>
</feature>
<organism evidence="13 14">
    <name type="scientific">Litoreibacter ponti</name>
    <dbReference type="NCBI Taxonomy" id="1510457"/>
    <lineage>
        <taxon>Bacteria</taxon>
        <taxon>Pseudomonadati</taxon>
        <taxon>Pseudomonadota</taxon>
        <taxon>Alphaproteobacteria</taxon>
        <taxon>Rhodobacterales</taxon>
        <taxon>Roseobacteraceae</taxon>
        <taxon>Litoreibacter</taxon>
    </lineage>
</organism>
<comment type="subcellular location">
    <subcellularLocation>
        <location evidence="1">Cell membrane</location>
        <topology evidence="1">Multi-pass membrane protein</topology>
    </subcellularLocation>
</comment>
<dbReference type="GO" id="GO:0008381">
    <property type="term" value="F:mechanosensitive monoatomic ion channel activity"/>
    <property type="evidence" value="ECO:0007669"/>
    <property type="project" value="UniProtKB-ARBA"/>
</dbReference>
<keyword evidence="9" id="KW-0732">Signal</keyword>
<dbReference type="Gene3D" id="3.30.70.100">
    <property type="match status" value="1"/>
</dbReference>
<sequence length="806" mass="85664">MLAILRLCLLALSLALAVGVPSVAMAQAVAGPDGAPDYAAWESNATRANDVLITDRASTETLERLRGQLVSWREMFLRRQGANGDQIATVRSQIDALGPVPAEGESEAEDIAERRAALNEELDQLTAPVRRAEEAYARADGLIARLDATVRDRQTNQILELNPTPLNPALWPEAAFSVADLGGRLTSELSSNYASPVKAETLKGKAPLLIIMVVVGLTLVLRGAAWVERAMAHFRGDTESSGPRLRVGVFIVSLATLILPIAGMLLVIEAADQSQLLGQVGTTLLEILTGVVLVVYAARWLGRQLAPPSFPPQAVLTLSDGQNLQFRLLTNLGGFLFSANLAVSALLDQRLISETAASVLGLPLIVLAGLFLFRIAQLMVSSAKAAAAEANAAKEANGDTTPDGPSGLVMRYLGRGARLVAIAGPLLAAIGYTFAGNALVFSTYMTLALLAVVAILQRFVRDLYASFRGEAAGSEGLIPVLLGFAIALLALPVLALIWGARVTDLSEVWSLIAAGVPIGESRISPVDFLKFALVFAGLYALTRLFQGTLKAQVLPRTNLDTGGRNAIVAGTGYVGIFLAALIAITSAGIDLSSLAIVAGALSVGIGFGLQTIVSNFVSGIILLIERPISEGDWIEVSGTMGVVKKISVRATQVETFDRRDVIVPNADLISTSVTNWTKGNLTGRIIVPVGVAYGTDTRKVEAILKEIVEAEPLVILNPPPSVLFMGFGADSLDFEIRAVLRDVNYVMAVPSEMRHTIAKRFKEEGIEIPFAQRDVWLRNPETLRAVQDDDPPPEPQGPAPEEPQTT</sequence>
<dbReference type="InterPro" id="IPR052702">
    <property type="entry name" value="MscS-like_channel"/>
</dbReference>
<keyword evidence="3" id="KW-1003">Cell membrane</keyword>
<evidence type="ECO:0000259" key="11">
    <source>
        <dbReference type="Pfam" id="PF12607"/>
    </source>
</evidence>
<feature type="transmembrane region" description="Helical" evidence="8">
    <location>
        <begin position="280"/>
        <end position="298"/>
    </location>
</feature>
<keyword evidence="14" id="KW-1185">Reference proteome</keyword>
<dbReference type="SUPFAM" id="SSF50182">
    <property type="entry name" value="Sm-like ribonucleoproteins"/>
    <property type="match status" value="1"/>
</dbReference>
<feature type="transmembrane region" description="Helical" evidence="8">
    <location>
        <begin position="206"/>
        <end position="227"/>
    </location>
</feature>
<feature type="chain" id="PRO_5015624038" evidence="9">
    <location>
        <begin position="27"/>
        <end position="806"/>
    </location>
</feature>
<feature type="domain" description="DUF3772" evidence="11">
    <location>
        <begin position="130"/>
        <end position="188"/>
    </location>
</feature>
<dbReference type="SUPFAM" id="SSF82861">
    <property type="entry name" value="Mechanosensitive channel protein MscS (YggB), transmembrane region"/>
    <property type="match status" value="1"/>
</dbReference>
<name>A0A2T6BJD8_9RHOB</name>
<evidence type="ECO:0000256" key="8">
    <source>
        <dbReference type="SAM" id="Phobius"/>
    </source>
</evidence>
<dbReference type="Pfam" id="PF12607">
    <property type="entry name" value="DUF3772"/>
    <property type="match status" value="1"/>
</dbReference>
<dbReference type="Pfam" id="PF21082">
    <property type="entry name" value="MS_channel_3rd"/>
    <property type="match status" value="1"/>
</dbReference>
<protein>
    <submittedName>
        <fullName evidence="13">Small-conductance mechanosensitive channel</fullName>
    </submittedName>
</protein>
<comment type="similarity">
    <text evidence="2">Belongs to the MscS (TC 1.A.23) family.</text>
</comment>
<evidence type="ECO:0000256" key="5">
    <source>
        <dbReference type="ARBA" id="ARBA00022989"/>
    </source>
</evidence>
<evidence type="ECO:0000259" key="10">
    <source>
        <dbReference type="Pfam" id="PF00924"/>
    </source>
</evidence>
<feature type="domain" description="Mechanosensitive ion channel MscS" evidence="10">
    <location>
        <begin position="611"/>
        <end position="678"/>
    </location>
</feature>
<dbReference type="PANTHER" id="PTHR30347:SF1">
    <property type="entry name" value="MECHANOSENSITIVE CHANNEL MSCK"/>
    <property type="match status" value="1"/>
</dbReference>
<keyword evidence="6 8" id="KW-0472">Membrane</keyword>
<dbReference type="InterPro" id="IPR011014">
    <property type="entry name" value="MscS_channel_TM-2"/>
</dbReference>
<feature type="domain" description="Mechanosensitive ion channel MscS C-terminal" evidence="12">
    <location>
        <begin position="687"/>
        <end position="768"/>
    </location>
</feature>
<evidence type="ECO:0000256" key="3">
    <source>
        <dbReference type="ARBA" id="ARBA00022475"/>
    </source>
</evidence>